<comment type="caution">
    <text evidence="2">The sequence shown here is derived from an EMBL/GenBank/DDBJ whole genome shotgun (WGS) entry which is preliminary data.</text>
</comment>
<feature type="transmembrane region" description="Helical" evidence="1">
    <location>
        <begin position="12"/>
        <end position="34"/>
    </location>
</feature>
<evidence type="ECO:0000313" key="2">
    <source>
        <dbReference type="EMBL" id="MDP4534611.1"/>
    </source>
</evidence>
<evidence type="ECO:0000313" key="3">
    <source>
        <dbReference type="Proteomes" id="UP001231616"/>
    </source>
</evidence>
<keyword evidence="1" id="KW-1133">Transmembrane helix</keyword>
<dbReference type="Proteomes" id="UP001231616">
    <property type="component" value="Unassembled WGS sequence"/>
</dbReference>
<proteinExistence type="predicted"/>
<keyword evidence="1" id="KW-0472">Membrane</keyword>
<keyword evidence="3" id="KW-1185">Reference proteome</keyword>
<keyword evidence="1" id="KW-0812">Transmembrane</keyword>
<dbReference type="RefSeq" id="WP_305891884.1">
    <property type="nucleotide sequence ID" value="NZ_JAUZVZ010000001.1"/>
</dbReference>
<protein>
    <submittedName>
        <fullName evidence="2">DUF2982 domain-containing protein</fullName>
    </submittedName>
</protein>
<name>A0ABT9GUB1_9GAMM</name>
<organism evidence="2 3">
    <name type="scientific">Alkalimonas collagenimarina</name>
    <dbReference type="NCBI Taxonomy" id="400390"/>
    <lineage>
        <taxon>Bacteria</taxon>
        <taxon>Pseudomonadati</taxon>
        <taxon>Pseudomonadota</taxon>
        <taxon>Gammaproteobacteria</taxon>
        <taxon>Alkalimonas</taxon>
    </lineage>
</organism>
<evidence type="ECO:0000256" key="1">
    <source>
        <dbReference type="SAM" id="Phobius"/>
    </source>
</evidence>
<feature type="transmembrane region" description="Helical" evidence="1">
    <location>
        <begin position="40"/>
        <end position="57"/>
    </location>
</feature>
<gene>
    <name evidence="2" type="ORF">Q3O60_00175</name>
</gene>
<accession>A0ABT9GUB1</accession>
<dbReference type="Pfam" id="PF11201">
    <property type="entry name" value="DUF2982"/>
    <property type="match status" value="1"/>
</dbReference>
<reference evidence="2 3" key="1">
    <citation type="submission" date="2023-08" db="EMBL/GenBank/DDBJ databases">
        <authorList>
            <person name="Joshi A."/>
            <person name="Thite S."/>
        </authorList>
    </citation>
    <scope>NUCLEOTIDE SEQUENCE [LARGE SCALE GENOMIC DNA]</scope>
    <source>
        <strain evidence="2 3">AC40</strain>
    </source>
</reference>
<dbReference type="InterPro" id="IPR021367">
    <property type="entry name" value="DUF2982"/>
</dbReference>
<sequence>MHKQYKASGNEGGAKTLLYSGGAFFGLFVFSILFMDALTLVLAIGFISAGIGIYAGFAKLAEPVYGIECDEAGVHYHHKKGSWLLPWQAFSHCSPQPDLDVEVNYIAFKVTDIAAFLEPLPLRLAIKLMMEQRALWFAILKEKCPAGECATEWMAEKDRFNTPRKQYDGVKAMFANRMQKLGLFCGYELFIPVNCIDVPAEVFCQEVNRMRLQQLDKAE</sequence>
<dbReference type="EMBL" id="JAUZVZ010000001">
    <property type="protein sequence ID" value="MDP4534611.1"/>
    <property type="molecule type" value="Genomic_DNA"/>
</dbReference>